<accession>A0A1F5S1R3</accession>
<evidence type="ECO:0000313" key="1">
    <source>
        <dbReference type="EMBL" id="OGF20638.1"/>
    </source>
</evidence>
<dbReference type="STRING" id="1797985.A2Y83_03750"/>
<dbReference type="Proteomes" id="UP000178323">
    <property type="component" value="Unassembled WGS sequence"/>
</dbReference>
<reference evidence="1 2" key="1">
    <citation type="journal article" date="2016" name="Nat. Commun.">
        <title>Thousands of microbial genomes shed light on interconnected biogeochemical processes in an aquifer system.</title>
        <authorList>
            <person name="Anantharaman K."/>
            <person name="Brown C.T."/>
            <person name="Hug L.A."/>
            <person name="Sharon I."/>
            <person name="Castelle C.J."/>
            <person name="Probst A.J."/>
            <person name="Thomas B.C."/>
            <person name="Singh A."/>
            <person name="Wilkins M.J."/>
            <person name="Karaoz U."/>
            <person name="Brodie E.L."/>
            <person name="Williams K.H."/>
            <person name="Hubbard S.S."/>
            <person name="Banfield J.F."/>
        </authorList>
    </citation>
    <scope>NUCLEOTIDE SEQUENCE [LARGE SCALE GENOMIC DNA]</scope>
</reference>
<comment type="caution">
    <text evidence="1">The sequence shown here is derived from an EMBL/GenBank/DDBJ whole genome shotgun (WGS) entry which is preliminary data.</text>
</comment>
<proteinExistence type="predicted"/>
<protein>
    <submittedName>
        <fullName evidence="1">Uncharacterized protein</fullName>
    </submittedName>
</protein>
<dbReference type="EMBL" id="MFFS01000082">
    <property type="protein sequence ID" value="OGF20638.1"/>
    <property type="molecule type" value="Genomic_DNA"/>
</dbReference>
<dbReference type="AlphaFoldDB" id="A0A1F5S1R3"/>
<sequence length="81" mass="8914">MLKNYASLKKEATLKANVLEVKKYSEGKYILTVQFLNSDGSTLAEGPCCGVTDGGSTDKFEYKVKKIDGVFKVITAPWHIP</sequence>
<name>A0A1F5S1R3_9BACT</name>
<organism evidence="1 2">
    <name type="scientific">Candidatus Falkowbacteria bacterium RBG_13_39_14</name>
    <dbReference type="NCBI Taxonomy" id="1797985"/>
    <lineage>
        <taxon>Bacteria</taxon>
        <taxon>Candidatus Falkowiibacteriota</taxon>
    </lineage>
</organism>
<gene>
    <name evidence="1" type="ORF">A2Y83_03750</name>
</gene>
<evidence type="ECO:0000313" key="2">
    <source>
        <dbReference type="Proteomes" id="UP000178323"/>
    </source>
</evidence>